<name>A0A1F6M3T9_9BACT</name>
<evidence type="ECO:0000313" key="3">
    <source>
        <dbReference type="Proteomes" id="UP000176282"/>
    </source>
</evidence>
<organism evidence="2 3">
    <name type="scientific">Candidatus Magasanikbacteria bacterium RIFCSPHIGHO2_02_FULL_47_14</name>
    <dbReference type="NCBI Taxonomy" id="1798680"/>
    <lineage>
        <taxon>Bacteria</taxon>
        <taxon>Candidatus Magasanikiibacteriota</taxon>
    </lineage>
</organism>
<dbReference type="GO" id="GO:0008233">
    <property type="term" value="F:peptidase activity"/>
    <property type="evidence" value="ECO:0007669"/>
    <property type="project" value="InterPro"/>
</dbReference>
<feature type="domain" description="Peptidase C39" evidence="1">
    <location>
        <begin position="17"/>
        <end position="139"/>
    </location>
</feature>
<comment type="caution">
    <text evidence="2">The sequence shown here is derived from an EMBL/GenBank/DDBJ whole genome shotgun (WGS) entry which is preliminary data.</text>
</comment>
<evidence type="ECO:0000259" key="1">
    <source>
        <dbReference type="Pfam" id="PF03412"/>
    </source>
</evidence>
<protein>
    <recommendedName>
        <fullName evidence="1">Peptidase C39 domain-containing protein</fullName>
    </recommendedName>
</protein>
<gene>
    <name evidence="2" type="ORF">A3J66_04195</name>
</gene>
<dbReference type="GO" id="GO:0006508">
    <property type="term" value="P:proteolysis"/>
    <property type="evidence" value="ECO:0007669"/>
    <property type="project" value="InterPro"/>
</dbReference>
<dbReference type="AlphaFoldDB" id="A0A1F6M3T9"/>
<dbReference type="InterPro" id="IPR005074">
    <property type="entry name" value="Peptidase_C39"/>
</dbReference>
<sequence length="374" mass="43321">MKYTYFHTVILPIQSYVQNTAYTCGVAILRDILKTRGVHLSEKEVAKMSQTDEVRGTSPDALLETLDSYGVPYTVYKKATTALAEETIRLGHVCLVPYQAWPTHLSKIPDLEGGHWSIIFGFNKTHFFLADPAKHKLKTDHILGFRTIDKKRFQKNWIDKSYDDKVYTRWMVSVPLFAPPSKEKRKTKVKIVDGYTLRNTIDIDFGMVGDHAVYPYIPKGEIWIDQCFAAEKDSILASFLKRKTLMRTERYEKAKSALRTTNLHTSQSVHTKPDVLSKHKDITIRLVSGKKVRRYYDPSFSFGGHQYVYSYVPKKEIWIDDAAPKAERKYIIVHEVEEYERMKRGMSYDNAHDYANAVEKQARRADGVTQYLRD</sequence>
<evidence type="ECO:0000313" key="2">
    <source>
        <dbReference type="EMBL" id="OGH66223.1"/>
    </source>
</evidence>
<dbReference type="EMBL" id="MFQB01000038">
    <property type="protein sequence ID" value="OGH66223.1"/>
    <property type="molecule type" value="Genomic_DNA"/>
</dbReference>
<dbReference type="Pfam" id="PF03412">
    <property type="entry name" value="Peptidase_C39"/>
    <property type="match status" value="1"/>
</dbReference>
<proteinExistence type="predicted"/>
<dbReference type="GO" id="GO:0005524">
    <property type="term" value="F:ATP binding"/>
    <property type="evidence" value="ECO:0007669"/>
    <property type="project" value="InterPro"/>
</dbReference>
<dbReference type="Proteomes" id="UP000176282">
    <property type="component" value="Unassembled WGS sequence"/>
</dbReference>
<dbReference type="STRING" id="1798680.A3J66_04195"/>
<dbReference type="Gene3D" id="3.90.70.10">
    <property type="entry name" value="Cysteine proteinases"/>
    <property type="match status" value="1"/>
</dbReference>
<reference evidence="2 3" key="1">
    <citation type="journal article" date="2016" name="Nat. Commun.">
        <title>Thousands of microbial genomes shed light on interconnected biogeochemical processes in an aquifer system.</title>
        <authorList>
            <person name="Anantharaman K."/>
            <person name="Brown C.T."/>
            <person name="Hug L.A."/>
            <person name="Sharon I."/>
            <person name="Castelle C.J."/>
            <person name="Probst A.J."/>
            <person name="Thomas B.C."/>
            <person name="Singh A."/>
            <person name="Wilkins M.J."/>
            <person name="Karaoz U."/>
            <person name="Brodie E.L."/>
            <person name="Williams K.H."/>
            <person name="Hubbard S.S."/>
            <person name="Banfield J.F."/>
        </authorList>
    </citation>
    <scope>NUCLEOTIDE SEQUENCE [LARGE SCALE GENOMIC DNA]</scope>
</reference>
<accession>A0A1F6M3T9</accession>
<dbReference type="GO" id="GO:0016020">
    <property type="term" value="C:membrane"/>
    <property type="evidence" value="ECO:0007669"/>
    <property type="project" value="InterPro"/>
</dbReference>